<dbReference type="AlphaFoldDB" id="A0A3B0XRY0"/>
<evidence type="ECO:0000256" key="3">
    <source>
        <dbReference type="ARBA" id="ARBA00013831"/>
    </source>
</evidence>
<dbReference type="SUPFAM" id="SSF52833">
    <property type="entry name" value="Thioredoxin-like"/>
    <property type="match status" value="1"/>
</dbReference>
<dbReference type="PROSITE" id="PS00194">
    <property type="entry name" value="THIOREDOXIN_1"/>
    <property type="match status" value="1"/>
</dbReference>
<evidence type="ECO:0000256" key="5">
    <source>
        <dbReference type="ARBA" id="ARBA00022764"/>
    </source>
</evidence>
<evidence type="ECO:0000256" key="2">
    <source>
        <dbReference type="ARBA" id="ARBA00005791"/>
    </source>
</evidence>
<dbReference type="Gene3D" id="3.40.30.10">
    <property type="entry name" value="Glutaredoxin"/>
    <property type="match status" value="1"/>
</dbReference>
<dbReference type="InterPro" id="IPR017937">
    <property type="entry name" value="Thioredoxin_CS"/>
</dbReference>
<keyword evidence="5" id="KW-0574">Periplasm</keyword>
<evidence type="ECO:0000256" key="4">
    <source>
        <dbReference type="ARBA" id="ARBA00022729"/>
    </source>
</evidence>
<sequence>MYFLKRISLLCLLFLLPALAHAADYKAGKSYTQLAKPIATQSGDKIEVLEFFWYGCPHCFSFEPTINKWIKKLPENVKFVRVPAPLNPRWMVHTRTYYALQIMGEGEKQHSEIFAAMHIKKKKLRSKSEVADYLYTLGVDKETFLATYDSFAVEMRVNQAIKLGKEYKVSGVPELTINGKYTISGSQAGSYEEMIKIADHLIKLESK</sequence>
<protein>
    <recommendedName>
        <fullName evidence="3">Thiol:disulfide interchange protein DsbA</fullName>
    </recommendedName>
</protein>
<keyword evidence="4" id="KW-0732">Signal</keyword>
<dbReference type="InterPro" id="IPR001853">
    <property type="entry name" value="DSBA-like_thioredoxin_dom"/>
</dbReference>
<evidence type="ECO:0000313" key="9">
    <source>
        <dbReference type="EMBL" id="VAW65952.1"/>
    </source>
</evidence>
<dbReference type="GO" id="GO:0016491">
    <property type="term" value="F:oxidoreductase activity"/>
    <property type="evidence" value="ECO:0007669"/>
    <property type="project" value="InterPro"/>
</dbReference>
<dbReference type="EMBL" id="UOFH01000335">
    <property type="protein sequence ID" value="VAW65952.1"/>
    <property type="molecule type" value="Genomic_DNA"/>
</dbReference>
<reference evidence="9" key="1">
    <citation type="submission" date="2018-06" db="EMBL/GenBank/DDBJ databases">
        <authorList>
            <person name="Zhirakovskaya E."/>
        </authorList>
    </citation>
    <scope>NUCLEOTIDE SEQUENCE</scope>
</reference>
<evidence type="ECO:0000259" key="8">
    <source>
        <dbReference type="PROSITE" id="PS51352"/>
    </source>
</evidence>
<evidence type="ECO:0000256" key="7">
    <source>
        <dbReference type="ARBA" id="ARBA00023284"/>
    </source>
</evidence>
<dbReference type="InterPro" id="IPR036249">
    <property type="entry name" value="Thioredoxin-like_sf"/>
</dbReference>
<proteinExistence type="inferred from homology"/>
<dbReference type="PIRSF" id="PIRSF001488">
    <property type="entry name" value="Tdi_protein"/>
    <property type="match status" value="1"/>
</dbReference>
<dbReference type="InterPro" id="IPR013766">
    <property type="entry name" value="Thioredoxin_domain"/>
</dbReference>
<feature type="domain" description="Thioredoxin" evidence="8">
    <location>
        <begin position="12"/>
        <end position="203"/>
    </location>
</feature>
<keyword evidence="6" id="KW-1015">Disulfide bond</keyword>
<gene>
    <name evidence="9" type="ORF">MNBD_GAMMA08-1671</name>
</gene>
<dbReference type="PROSITE" id="PS51352">
    <property type="entry name" value="THIOREDOXIN_2"/>
    <property type="match status" value="1"/>
</dbReference>
<name>A0A3B0XRY0_9ZZZZ</name>
<dbReference type="Pfam" id="PF01323">
    <property type="entry name" value="DSBA"/>
    <property type="match status" value="1"/>
</dbReference>
<accession>A0A3B0XRY0</accession>
<keyword evidence="7" id="KW-0676">Redox-active center</keyword>
<dbReference type="PANTHER" id="PTHR35891">
    <property type="entry name" value="THIOL:DISULFIDE INTERCHANGE PROTEIN DSBA"/>
    <property type="match status" value="1"/>
</dbReference>
<organism evidence="9">
    <name type="scientific">hydrothermal vent metagenome</name>
    <dbReference type="NCBI Taxonomy" id="652676"/>
    <lineage>
        <taxon>unclassified sequences</taxon>
        <taxon>metagenomes</taxon>
        <taxon>ecological metagenomes</taxon>
    </lineage>
</organism>
<dbReference type="CDD" id="cd03019">
    <property type="entry name" value="DsbA_DsbA"/>
    <property type="match status" value="1"/>
</dbReference>
<dbReference type="PANTHER" id="PTHR35891:SF2">
    <property type="entry name" value="THIOL:DISULFIDE INTERCHANGE PROTEIN DSBA"/>
    <property type="match status" value="1"/>
</dbReference>
<dbReference type="GO" id="GO:0042597">
    <property type="term" value="C:periplasmic space"/>
    <property type="evidence" value="ECO:0007669"/>
    <property type="project" value="UniProtKB-SubCell"/>
</dbReference>
<evidence type="ECO:0000256" key="6">
    <source>
        <dbReference type="ARBA" id="ARBA00023157"/>
    </source>
</evidence>
<evidence type="ECO:0000256" key="1">
    <source>
        <dbReference type="ARBA" id="ARBA00004418"/>
    </source>
</evidence>
<comment type="similarity">
    <text evidence="2">Belongs to the thioredoxin family. DsbA subfamily.</text>
</comment>
<dbReference type="InterPro" id="IPR050824">
    <property type="entry name" value="Thiol_disulfide_DsbA"/>
</dbReference>
<dbReference type="InterPro" id="IPR023205">
    <property type="entry name" value="DsbA/DsbL"/>
</dbReference>
<comment type="subcellular location">
    <subcellularLocation>
        <location evidence="1">Periplasm</location>
    </subcellularLocation>
</comment>